<gene>
    <name evidence="2" type="ORF">EDB81DRAFT_278495</name>
</gene>
<organism evidence="2 3">
    <name type="scientific">Dactylonectria macrodidyma</name>
    <dbReference type="NCBI Taxonomy" id="307937"/>
    <lineage>
        <taxon>Eukaryota</taxon>
        <taxon>Fungi</taxon>
        <taxon>Dikarya</taxon>
        <taxon>Ascomycota</taxon>
        <taxon>Pezizomycotina</taxon>
        <taxon>Sordariomycetes</taxon>
        <taxon>Hypocreomycetidae</taxon>
        <taxon>Hypocreales</taxon>
        <taxon>Nectriaceae</taxon>
        <taxon>Dactylonectria</taxon>
    </lineage>
</organism>
<evidence type="ECO:0000256" key="1">
    <source>
        <dbReference type="SAM" id="MobiDB-lite"/>
    </source>
</evidence>
<feature type="region of interest" description="Disordered" evidence="1">
    <location>
        <begin position="151"/>
        <end position="173"/>
    </location>
</feature>
<dbReference type="AlphaFoldDB" id="A0A9P9FPK0"/>
<evidence type="ECO:0000313" key="2">
    <source>
        <dbReference type="EMBL" id="KAH7166171.1"/>
    </source>
</evidence>
<sequence>MEITLRGAAAHACRGFRLAGKLQSQRTALTSWLRPLSGRAQLLWMDARSGGAADAAVQSHLSQLCVDSRFSSWPVTTHQPPLTSVHPPIFNPKLPVSGKARRPLPRTVCPSSGSQKARREVDASGERSYECRDGRDDSAMPSLIEFHVPHPARRHACGPPGTSNLGSGRHCAKSKFSPQHRRWDSFGAIGESQSLWLEDRHGLPATHPNRLTNGDKTRVCPDTCQYAENLSFSI</sequence>
<evidence type="ECO:0000313" key="3">
    <source>
        <dbReference type="Proteomes" id="UP000738349"/>
    </source>
</evidence>
<dbReference type="Proteomes" id="UP000738349">
    <property type="component" value="Unassembled WGS sequence"/>
</dbReference>
<dbReference type="EMBL" id="JAGMUV010000003">
    <property type="protein sequence ID" value="KAH7166171.1"/>
    <property type="molecule type" value="Genomic_DNA"/>
</dbReference>
<protein>
    <submittedName>
        <fullName evidence="2">Uncharacterized protein</fullName>
    </submittedName>
</protein>
<keyword evidence="3" id="KW-1185">Reference proteome</keyword>
<proteinExistence type="predicted"/>
<name>A0A9P9FPK0_9HYPO</name>
<feature type="compositionally biased region" description="Basic and acidic residues" evidence="1">
    <location>
        <begin position="117"/>
        <end position="136"/>
    </location>
</feature>
<accession>A0A9P9FPK0</accession>
<feature type="region of interest" description="Disordered" evidence="1">
    <location>
        <begin position="95"/>
        <end position="136"/>
    </location>
</feature>
<reference evidence="2" key="1">
    <citation type="journal article" date="2021" name="Nat. Commun.">
        <title>Genetic determinants of endophytism in the Arabidopsis root mycobiome.</title>
        <authorList>
            <person name="Mesny F."/>
            <person name="Miyauchi S."/>
            <person name="Thiergart T."/>
            <person name="Pickel B."/>
            <person name="Atanasova L."/>
            <person name="Karlsson M."/>
            <person name="Huettel B."/>
            <person name="Barry K.W."/>
            <person name="Haridas S."/>
            <person name="Chen C."/>
            <person name="Bauer D."/>
            <person name="Andreopoulos W."/>
            <person name="Pangilinan J."/>
            <person name="LaButti K."/>
            <person name="Riley R."/>
            <person name="Lipzen A."/>
            <person name="Clum A."/>
            <person name="Drula E."/>
            <person name="Henrissat B."/>
            <person name="Kohler A."/>
            <person name="Grigoriev I.V."/>
            <person name="Martin F.M."/>
            <person name="Hacquard S."/>
        </authorList>
    </citation>
    <scope>NUCLEOTIDE SEQUENCE</scope>
    <source>
        <strain evidence="2">MPI-CAGE-AT-0147</strain>
    </source>
</reference>
<comment type="caution">
    <text evidence="2">The sequence shown here is derived from an EMBL/GenBank/DDBJ whole genome shotgun (WGS) entry which is preliminary data.</text>
</comment>